<dbReference type="AlphaFoldDB" id="A0A0E9NAS9"/>
<dbReference type="EMBL" id="BACD03000006">
    <property type="protein sequence ID" value="GAO46929.1"/>
    <property type="molecule type" value="Genomic_DNA"/>
</dbReference>
<name>A0A0E9NAS9_SAICN</name>
<reference evidence="1 2" key="3">
    <citation type="journal article" date="2015" name="Genome Announc.">
        <title>Draft Genome Sequence of the Archiascomycetous Yeast Saitoella complicata.</title>
        <authorList>
            <person name="Yamauchi K."/>
            <person name="Kondo S."/>
            <person name="Hamamoto M."/>
            <person name="Takahashi Y."/>
            <person name="Ogura Y."/>
            <person name="Hayashi T."/>
            <person name="Nishida H."/>
        </authorList>
    </citation>
    <scope>NUCLEOTIDE SEQUENCE [LARGE SCALE GENOMIC DNA]</scope>
    <source>
        <strain evidence="1 2">NRRL Y-17804</strain>
    </source>
</reference>
<dbReference type="Proteomes" id="UP000033140">
    <property type="component" value="Unassembled WGS sequence"/>
</dbReference>
<reference evidence="1 2" key="1">
    <citation type="journal article" date="2011" name="J. Gen. Appl. Microbiol.">
        <title>Draft genome sequencing of the enigmatic yeast Saitoella complicata.</title>
        <authorList>
            <person name="Nishida H."/>
            <person name="Hamamoto M."/>
            <person name="Sugiyama J."/>
        </authorList>
    </citation>
    <scope>NUCLEOTIDE SEQUENCE [LARGE SCALE GENOMIC DNA]</scope>
    <source>
        <strain evidence="1 2">NRRL Y-17804</strain>
    </source>
</reference>
<organism evidence="1 2">
    <name type="scientific">Saitoella complicata (strain BCRC 22490 / CBS 7301 / JCM 7358 / NBRC 10748 / NRRL Y-17804)</name>
    <dbReference type="NCBI Taxonomy" id="698492"/>
    <lineage>
        <taxon>Eukaryota</taxon>
        <taxon>Fungi</taxon>
        <taxon>Dikarya</taxon>
        <taxon>Ascomycota</taxon>
        <taxon>Taphrinomycotina</taxon>
        <taxon>Taphrinomycotina incertae sedis</taxon>
        <taxon>Saitoella</taxon>
    </lineage>
</organism>
<keyword evidence="2" id="KW-1185">Reference proteome</keyword>
<evidence type="ECO:0000313" key="1">
    <source>
        <dbReference type="EMBL" id="GAO46929.1"/>
    </source>
</evidence>
<gene>
    <name evidence="1" type="ORF">G7K_1147-t1</name>
</gene>
<protein>
    <submittedName>
        <fullName evidence="1">Uncharacterized protein</fullName>
    </submittedName>
</protein>
<comment type="caution">
    <text evidence="1">The sequence shown here is derived from an EMBL/GenBank/DDBJ whole genome shotgun (WGS) entry which is preliminary data.</text>
</comment>
<reference evidence="1 2" key="2">
    <citation type="journal article" date="2014" name="J. Gen. Appl. Microbiol.">
        <title>The early diverging ascomycetous budding yeast Saitoella complicata has three histone deacetylases belonging to the Clr6, Hos2, and Rpd3 lineages.</title>
        <authorList>
            <person name="Nishida H."/>
            <person name="Matsumoto T."/>
            <person name="Kondo S."/>
            <person name="Hamamoto M."/>
            <person name="Yoshikawa H."/>
        </authorList>
    </citation>
    <scope>NUCLEOTIDE SEQUENCE [LARGE SCALE GENOMIC DNA]</scope>
    <source>
        <strain evidence="1 2">NRRL Y-17804</strain>
    </source>
</reference>
<sequence>MTASGWRRCEAAGQLQARTLISVGKKKKTNRLVDVKSQENVNLECRNGQTRYDVPFHLLARSFLLLPSLRQAPF</sequence>
<proteinExistence type="predicted"/>
<accession>A0A0E9NAS9</accession>
<evidence type="ECO:0000313" key="2">
    <source>
        <dbReference type="Proteomes" id="UP000033140"/>
    </source>
</evidence>